<dbReference type="PROSITE" id="PS50943">
    <property type="entry name" value="HTH_CROC1"/>
    <property type="match status" value="1"/>
</dbReference>
<dbReference type="InterPro" id="IPR001387">
    <property type="entry name" value="Cro/C1-type_HTH"/>
</dbReference>
<evidence type="ECO:0000313" key="2">
    <source>
        <dbReference type="EMBL" id="MDS1004924.1"/>
    </source>
</evidence>
<organism evidence="2 3">
    <name type="scientific">Clostridium sporogenes</name>
    <dbReference type="NCBI Taxonomy" id="1509"/>
    <lineage>
        <taxon>Bacteria</taxon>
        <taxon>Bacillati</taxon>
        <taxon>Bacillota</taxon>
        <taxon>Clostridia</taxon>
        <taxon>Eubacteriales</taxon>
        <taxon>Clostridiaceae</taxon>
        <taxon>Clostridium</taxon>
    </lineage>
</organism>
<accession>A0AAE4FNE8</accession>
<reference evidence="2" key="1">
    <citation type="submission" date="2023-04" db="EMBL/GenBank/DDBJ databases">
        <title>Assessment of the microbiological origin of a defect in Grana Padano cheese.</title>
        <authorList>
            <person name="Zago M."/>
            <person name="Rossetti L."/>
            <person name="Bonvini B."/>
            <person name="Carminati D."/>
            <person name="Giraffa G."/>
        </authorList>
    </citation>
    <scope>NUCLEOTIDE SEQUENCE</scope>
    <source>
        <strain evidence="2">4990</strain>
    </source>
</reference>
<dbReference type="RefSeq" id="WP_310944312.1">
    <property type="nucleotide sequence ID" value="NZ_JARUIS010000031.1"/>
</dbReference>
<evidence type="ECO:0000259" key="1">
    <source>
        <dbReference type="PROSITE" id="PS50943"/>
    </source>
</evidence>
<dbReference type="SMART" id="SM00530">
    <property type="entry name" value="HTH_XRE"/>
    <property type="match status" value="1"/>
</dbReference>
<gene>
    <name evidence="2" type="ORF">P9J83_15680</name>
</gene>
<dbReference type="Proteomes" id="UP001182303">
    <property type="component" value="Unassembled WGS sequence"/>
</dbReference>
<feature type="domain" description="HTH cro/C1-type" evidence="1">
    <location>
        <begin position="16"/>
        <end position="71"/>
    </location>
</feature>
<proteinExistence type="predicted"/>
<dbReference type="Gene3D" id="1.10.260.40">
    <property type="entry name" value="lambda repressor-like DNA-binding domains"/>
    <property type="match status" value="1"/>
</dbReference>
<dbReference type="GO" id="GO:0003677">
    <property type="term" value="F:DNA binding"/>
    <property type="evidence" value="ECO:0007669"/>
    <property type="project" value="InterPro"/>
</dbReference>
<dbReference type="AlphaFoldDB" id="A0AAE4FNE8"/>
<dbReference type="Pfam" id="PF13443">
    <property type="entry name" value="HTH_26"/>
    <property type="match status" value="1"/>
</dbReference>
<sequence>MITIKLEIFKINFTKIRVERALKNWTKSELIKKAGISRKTLKNIEDGTAKKVNIKTIEKIAKALDKPVEYFLEK</sequence>
<protein>
    <submittedName>
        <fullName evidence="2">Helix-turn-helix transcriptional regulator</fullName>
    </submittedName>
</protein>
<dbReference type="CDD" id="cd00093">
    <property type="entry name" value="HTH_XRE"/>
    <property type="match status" value="1"/>
</dbReference>
<evidence type="ECO:0000313" key="3">
    <source>
        <dbReference type="Proteomes" id="UP001182303"/>
    </source>
</evidence>
<comment type="caution">
    <text evidence="2">The sequence shown here is derived from an EMBL/GenBank/DDBJ whole genome shotgun (WGS) entry which is preliminary data.</text>
</comment>
<dbReference type="EMBL" id="JARUIS010000031">
    <property type="protein sequence ID" value="MDS1004924.1"/>
    <property type="molecule type" value="Genomic_DNA"/>
</dbReference>
<name>A0AAE4FNE8_CLOSG</name>
<dbReference type="SUPFAM" id="SSF47413">
    <property type="entry name" value="lambda repressor-like DNA-binding domains"/>
    <property type="match status" value="1"/>
</dbReference>
<dbReference type="InterPro" id="IPR010982">
    <property type="entry name" value="Lambda_DNA-bd_dom_sf"/>
</dbReference>